<dbReference type="Pfam" id="PF05649">
    <property type="entry name" value="Peptidase_M13_N"/>
    <property type="match status" value="1"/>
</dbReference>
<comment type="caution">
    <text evidence="12">The sequence shown here is derived from an EMBL/GenBank/DDBJ whole genome shotgun (WGS) entry which is preliminary data.</text>
</comment>
<feature type="domain" description="Peptidase M13 N-terminal" evidence="11">
    <location>
        <begin position="100"/>
        <end position="470"/>
    </location>
</feature>
<evidence type="ECO:0000256" key="1">
    <source>
        <dbReference type="ARBA" id="ARBA00001947"/>
    </source>
</evidence>
<evidence type="ECO:0000256" key="9">
    <source>
        <dbReference type="SAM" id="Phobius"/>
    </source>
</evidence>
<dbReference type="Proteomes" id="UP000265427">
    <property type="component" value="Unassembled WGS sequence"/>
</dbReference>
<evidence type="ECO:0000256" key="7">
    <source>
        <dbReference type="ARBA" id="ARBA00023049"/>
    </source>
</evidence>
<dbReference type="GO" id="GO:0004222">
    <property type="term" value="F:metalloendopeptidase activity"/>
    <property type="evidence" value="ECO:0007669"/>
    <property type="project" value="InterPro"/>
</dbReference>
<keyword evidence="9" id="KW-1133">Transmembrane helix</keyword>
<dbReference type="PROSITE" id="PS51885">
    <property type="entry name" value="NEPRILYSIN"/>
    <property type="match status" value="1"/>
</dbReference>
<evidence type="ECO:0008006" key="14">
    <source>
        <dbReference type="Google" id="ProtNLM"/>
    </source>
</evidence>
<feature type="transmembrane region" description="Helical" evidence="9">
    <location>
        <begin position="26"/>
        <end position="47"/>
    </location>
</feature>
<organism evidence="12 13">
    <name type="scientific">Aphanomyces astaci</name>
    <name type="common">Crayfish plague agent</name>
    <dbReference type="NCBI Taxonomy" id="112090"/>
    <lineage>
        <taxon>Eukaryota</taxon>
        <taxon>Sar</taxon>
        <taxon>Stramenopiles</taxon>
        <taxon>Oomycota</taxon>
        <taxon>Saprolegniomycetes</taxon>
        <taxon>Saprolegniales</taxon>
        <taxon>Verrucalvaceae</taxon>
        <taxon>Aphanomyces</taxon>
    </lineage>
</organism>
<dbReference type="Gene3D" id="3.40.390.10">
    <property type="entry name" value="Collagenase (Catalytic Domain)"/>
    <property type="match status" value="1"/>
</dbReference>
<dbReference type="InterPro" id="IPR008753">
    <property type="entry name" value="Peptidase_M13_N"/>
</dbReference>
<keyword evidence="9" id="KW-0472">Membrane</keyword>
<dbReference type="VEuPathDB" id="FungiDB:H257_10529"/>
<dbReference type="PANTHER" id="PTHR11733">
    <property type="entry name" value="ZINC METALLOPROTEASE FAMILY M13 NEPRILYSIN-RELATED"/>
    <property type="match status" value="1"/>
</dbReference>
<evidence type="ECO:0000259" key="10">
    <source>
        <dbReference type="Pfam" id="PF01431"/>
    </source>
</evidence>
<sequence length="731" mass="80363">MSSSEDSSLLNTQTAKQSTVAGRPAWVKYAVVGGVIVVAGIVGGVVWNSISVQATPTSSTTTENQTTTTPTPADIATSYPPQYAEFYTSMFANMDATVDPCEDFYQYACGGWLDANDLTDTDSYIDTSFSIVNKNNDKIIHDIMATKPDVIDPFYQACVAEPAVNGEAVADVTAQLRHIATLDSVDALLAYAGALAVTTTTKSFLDIDVGVDPKNATVNVLYLSQGGLTLSSAEYYANAAKYFGPLHEYIANLSAALDHHPFQTRNHGADMIAQTIFDFEAQIANVSLPRAQLRDPWATYHKFDLQDVHPFVATYVQGMNPLWGTNQTVPVLVPSPQFLEDLAKLVANTDLAVLKTYVSFHLVHTRSPVLGDTFRVLTHNFRSATEGRPAVESRQVYCMNLVKSYLGEYLGKLYLDKAFQPSVKAQAKALIQQIEDAMTGLIHQVDWLDAPTRRVALDKVAKIANFVGGPDSFEPLPFPLNATNFYQNVQTLDSLATNATLNKLGNQVDPAKWAMFAFTANAYNDATANKMVFPAAFLQKPVYGASEFPAVANYARIGVVMGHELTHGFDDQGRNFDPSGQLAHWWTADVKDKFESNTQCLVDQYSTFPVESLDKKTVLGYVNGRMTLGENIADNGGLKLAYMAYQKAKQADPTIADIGYDDTKMFFTAFVQGWWCFKATDNFYTNFLHMDPHSPAEWRAKGPMMNSLLFADAFQCPKDSPMNPAKKCVVW</sequence>
<keyword evidence="6" id="KW-0862">Zinc</keyword>
<dbReference type="CDD" id="cd08662">
    <property type="entry name" value="M13"/>
    <property type="match status" value="1"/>
</dbReference>
<dbReference type="Pfam" id="PF01431">
    <property type="entry name" value="Peptidase_M13"/>
    <property type="match status" value="1"/>
</dbReference>
<comment type="similarity">
    <text evidence="2">Belongs to the peptidase M13 family.</text>
</comment>
<gene>
    <name evidence="12" type="ORF">DYB36_009100</name>
</gene>
<dbReference type="InterPro" id="IPR018497">
    <property type="entry name" value="Peptidase_M13_C"/>
</dbReference>
<keyword evidence="9" id="KW-0812">Transmembrane</keyword>
<keyword evidence="3" id="KW-0645">Protease</keyword>
<dbReference type="GO" id="GO:0016485">
    <property type="term" value="P:protein processing"/>
    <property type="evidence" value="ECO:0007669"/>
    <property type="project" value="TreeGrafter"/>
</dbReference>
<evidence type="ECO:0000256" key="2">
    <source>
        <dbReference type="ARBA" id="ARBA00007357"/>
    </source>
</evidence>
<evidence type="ECO:0000259" key="11">
    <source>
        <dbReference type="Pfam" id="PF05649"/>
    </source>
</evidence>
<dbReference type="InterPro" id="IPR024079">
    <property type="entry name" value="MetalloPept_cat_dom_sf"/>
</dbReference>
<protein>
    <recommendedName>
        <fullName evidence="14">Peptidase M13 C-terminal domain-containing protein</fullName>
    </recommendedName>
</protein>
<name>A0A397A742_APHAT</name>
<evidence type="ECO:0000256" key="8">
    <source>
        <dbReference type="SAM" id="MobiDB-lite"/>
    </source>
</evidence>
<keyword evidence="5" id="KW-0378">Hydrolase</keyword>
<evidence type="ECO:0000256" key="5">
    <source>
        <dbReference type="ARBA" id="ARBA00022801"/>
    </source>
</evidence>
<keyword evidence="4" id="KW-0479">Metal-binding</keyword>
<feature type="domain" description="Peptidase M13 C-terminal" evidence="10">
    <location>
        <begin position="521"/>
        <end position="729"/>
    </location>
</feature>
<dbReference type="PANTHER" id="PTHR11733:SF167">
    <property type="entry name" value="FI17812P1-RELATED"/>
    <property type="match status" value="1"/>
</dbReference>
<dbReference type="AlphaFoldDB" id="A0A397A742"/>
<dbReference type="GO" id="GO:0005886">
    <property type="term" value="C:plasma membrane"/>
    <property type="evidence" value="ECO:0007669"/>
    <property type="project" value="TreeGrafter"/>
</dbReference>
<evidence type="ECO:0000313" key="13">
    <source>
        <dbReference type="Proteomes" id="UP000265427"/>
    </source>
</evidence>
<evidence type="ECO:0000313" key="12">
    <source>
        <dbReference type="EMBL" id="RHY01539.1"/>
    </source>
</evidence>
<evidence type="ECO:0000256" key="6">
    <source>
        <dbReference type="ARBA" id="ARBA00022833"/>
    </source>
</evidence>
<comment type="cofactor">
    <cofactor evidence="1">
        <name>Zn(2+)</name>
        <dbReference type="ChEBI" id="CHEBI:29105"/>
    </cofactor>
</comment>
<dbReference type="EMBL" id="QUSZ01007785">
    <property type="protein sequence ID" value="RHY01539.1"/>
    <property type="molecule type" value="Genomic_DNA"/>
</dbReference>
<keyword evidence="7" id="KW-0482">Metalloprotease</keyword>
<dbReference type="SUPFAM" id="SSF55486">
    <property type="entry name" value="Metalloproteases ('zincins'), catalytic domain"/>
    <property type="match status" value="1"/>
</dbReference>
<dbReference type="GO" id="GO:0046872">
    <property type="term" value="F:metal ion binding"/>
    <property type="evidence" value="ECO:0007669"/>
    <property type="project" value="UniProtKB-KW"/>
</dbReference>
<dbReference type="Gene3D" id="1.10.1380.10">
    <property type="entry name" value="Neutral endopeptidase , domain2"/>
    <property type="match status" value="1"/>
</dbReference>
<evidence type="ECO:0000256" key="4">
    <source>
        <dbReference type="ARBA" id="ARBA00022723"/>
    </source>
</evidence>
<evidence type="ECO:0000256" key="3">
    <source>
        <dbReference type="ARBA" id="ARBA00022670"/>
    </source>
</evidence>
<dbReference type="InterPro" id="IPR000718">
    <property type="entry name" value="Peptidase_M13"/>
</dbReference>
<feature type="region of interest" description="Disordered" evidence="8">
    <location>
        <begin position="54"/>
        <end position="73"/>
    </location>
</feature>
<dbReference type="InterPro" id="IPR042089">
    <property type="entry name" value="Peptidase_M13_dom_2"/>
</dbReference>
<proteinExistence type="inferred from homology"/>
<dbReference type="PRINTS" id="PR00786">
    <property type="entry name" value="NEPRILYSIN"/>
</dbReference>
<reference evidence="12 13" key="1">
    <citation type="submission" date="2018-08" db="EMBL/GenBank/DDBJ databases">
        <title>Aphanomyces genome sequencing and annotation.</title>
        <authorList>
            <person name="Minardi D."/>
            <person name="Oidtmann B."/>
            <person name="Van Der Giezen M."/>
            <person name="Studholme D.J."/>
        </authorList>
    </citation>
    <scope>NUCLEOTIDE SEQUENCE [LARGE SCALE GENOMIC DNA]</scope>
    <source>
        <strain evidence="12 13">Kv</strain>
    </source>
</reference>
<accession>A0A397A742</accession>